<keyword evidence="4" id="KW-0788">Thiol protease</keyword>
<evidence type="ECO:0000259" key="7">
    <source>
        <dbReference type="SMART" id="SM00645"/>
    </source>
</evidence>
<dbReference type="SUPFAM" id="SSF54001">
    <property type="entry name" value="Cysteine proteinases"/>
    <property type="match status" value="1"/>
</dbReference>
<comment type="similarity">
    <text evidence="1">Belongs to the peptidase C1 family.</text>
</comment>
<dbReference type="PROSITE" id="PS00139">
    <property type="entry name" value="THIOL_PROTEASE_CYS"/>
    <property type="match status" value="1"/>
</dbReference>
<dbReference type="AlphaFoldDB" id="A0A183CDP1"/>
<dbReference type="InterPro" id="IPR025661">
    <property type="entry name" value="Pept_asp_AS"/>
</dbReference>
<evidence type="ECO:0000313" key="8">
    <source>
        <dbReference type="Proteomes" id="UP000050741"/>
    </source>
</evidence>
<evidence type="ECO:0000256" key="2">
    <source>
        <dbReference type="ARBA" id="ARBA00022670"/>
    </source>
</evidence>
<dbReference type="PROSITE" id="PS00640">
    <property type="entry name" value="THIOL_PROTEASE_ASN"/>
    <property type="match status" value="1"/>
</dbReference>
<keyword evidence="5" id="KW-1015">Disulfide bond</keyword>
<dbReference type="InterPro" id="IPR000668">
    <property type="entry name" value="Peptidase_C1A_C"/>
</dbReference>
<dbReference type="InterPro" id="IPR013128">
    <property type="entry name" value="Peptidase_C1A"/>
</dbReference>
<dbReference type="Pfam" id="PF00112">
    <property type="entry name" value="Peptidase_C1"/>
    <property type="match status" value="1"/>
</dbReference>
<keyword evidence="2" id="KW-0645">Protease</keyword>
<keyword evidence="8" id="KW-1185">Reference proteome</keyword>
<dbReference type="GO" id="GO:0006508">
    <property type="term" value="P:proteolysis"/>
    <property type="evidence" value="ECO:0007669"/>
    <property type="project" value="UniProtKB-KW"/>
</dbReference>
<sequence length="340" mass="37611">MIAAGIVLLNLINLFILCAGNVPRMQLEKSFANSADLVAHINARQTSWTAELHPKFANMPPEALNRLMGVRGPFPEKRERVPSGKGNEYTGNFDARIHFPKCAEVISTIQDQGLCGSCWAVSAASVITDRICIASDGQQRANISALDLLSCEPRSFGCNGGSSKRAFEFYEKSGLCTGSNFESQLGCKPYPWQSVTHPAHGPLHETPKCAQFCHNSNYTLTYAKDKFYGKNAKTLTDGNVEAIKAEIIRAGPVTAAFLVYEDFPYYSKGIYQHIAGKIRGGHAVRIVGWGYDMDSKLPYWLIANSWNRSWGEEGFFRIRMGTDECGIETWGISYADPEEL</sequence>
<proteinExistence type="inferred from homology"/>
<dbReference type="PRINTS" id="PR00705">
    <property type="entry name" value="PAPAIN"/>
</dbReference>
<reference evidence="8" key="1">
    <citation type="submission" date="2014-05" db="EMBL/GenBank/DDBJ databases">
        <title>The genome and life-stage specific transcriptomes of Globodera pallida elucidate key aspects of plant parasitism by a cyst nematode.</title>
        <authorList>
            <person name="Cotton J.A."/>
            <person name="Lilley C.J."/>
            <person name="Jones L.M."/>
            <person name="Kikuchi T."/>
            <person name="Reid A.J."/>
            <person name="Thorpe P."/>
            <person name="Tsai I.J."/>
            <person name="Beasley H."/>
            <person name="Blok V."/>
            <person name="Cock P.J.A."/>
            <person name="Van den Akker S.E."/>
            <person name="Holroyd N."/>
            <person name="Hunt M."/>
            <person name="Mantelin S."/>
            <person name="Naghra H."/>
            <person name="Pain A."/>
            <person name="Palomares-Rius J.E."/>
            <person name="Zarowiecki M."/>
            <person name="Berriman M."/>
            <person name="Jones J.T."/>
            <person name="Urwin P.E."/>
        </authorList>
    </citation>
    <scope>NUCLEOTIDE SEQUENCE [LARGE SCALE GENOMIC DNA]</scope>
    <source>
        <strain evidence="8">Lindley</strain>
    </source>
</reference>
<dbReference type="SMART" id="SM00645">
    <property type="entry name" value="Pept_C1"/>
    <property type="match status" value="1"/>
</dbReference>
<dbReference type="InterPro" id="IPR000169">
    <property type="entry name" value="Pept_cys_AS"/>
</dbReference>
<protein>
    <submittedName>
        <fullName evidence="9">Pept_C1 domain-containing protein</fullName>
    </submittedName>
</protein>
<dbReference type="Proteomes" id="UP000050741">
    <property type="component" value="Unassembled WGS sequence"/>
</dbReference>
<dbReference type="Gene3D" id="3.90.70.10">
    <property type="entry name" value="Cysteine proteinases"/>
    <property type="match status" value="1"/>
</dbReference>
<evidence type="ECO:0000256" key="4">
    <source>
        <dbReference type="ARBA" id="ARBA00022807"/>
    </source>
</evidence>
<dbReference type="InterPro" id="IPR025660">
    <property type="entry name" value="Pept_his_AS"/>
</dbReference>
<dbReference type="PANTHER" id="PTHR12411">
    <property type="entry name" value="CYSTEINE PROTEASE FAMILY C1-RELATED"/>
    <property type="match status" value="1"/>
</dbReference>
<evidence type="ECO:0000313" key="9">
    <source>
        <dbReference type="WBParaSite" id="GPLIN_001099500"/>
    </source>
</evidence>
<evidence type="ECO:0000256" key="1">
    <source>
        <dbReference type="ARBA" id="ARBA00008455"/>
    </source>
</evidence>
<keyword evidence="3" id="KW-0378">Hydrolase</keyword>
<feature type="chain" id="PRO_5018699299" evidence="6">
    <location>
        <begin position="21"/>
        <end position="340"/>
    </location>
</feature>
<dbReference type="PROSITE" id="PS00639">
    <property type="entry name" value="THIOL_PROTEASE_HIS"/>
    <property type="match status" value="1"/>
</dbReference>
<dbReference type="WBParaSite" id="GPLIN_001099500">
    <property type="protein sequence ID" value="GPLIN_001099500"/>
    <property type="gene ID" value="GPLIN_001099500"/>
</dbReference>
<evidence type="ECO:0000256" key="6">
    <source>
        <dbReference type="SAM" id="SignalP"/>
    </source>
</evidence>
<feature type="signal peptide" evidence="6">
    <location>
        <begin position="1"/>
        <end position="20"/>
    </location>
</feature>
<dbReference type="GO" id="GO:0008234">
    <property type="term" value="F:cysteine-type peptidase activity"/>
    <property type="evidence" value="ECO:0007669"/>
    <property type="project" value="UniProtKB-KW"/>
</dbReference>
<name>A0A183CDP1_GLOPA</name>
<dbReference type="CDD" id="cd02620">
    <property type="entry name" value="Peptidase_C1A_CathepsinB"/>
    <property type="match status" value="1"/>
</dbReference>
<evidence type="ECO:0000256" key="3">
    <source>
        <dbReference type="ARBA" id="ARBA00022801"/>
    </source>
</evidence>
<feature type="domain" description="Peptidase C1A papain C-terminal" evidence="7">
    <location>
        <begin position="89"/>
        <end position="336"/>
    </location>
</feature>
<dbReference type="InterPro" id="IPR038765">
    <property type="entry name" value="Papain-like_cys_pep_sf"/>
</dbReference>
<keyword evidence="6" id="KW-0732">Signal</keyword>
<evidence type="ECO:0000256" key="5">
    <source>
        <dbReference type="ARBA" id="ARBA00023157"/>
    </source>
</evidence>
<organism evidence="8 9">
    <name type="scientific">Globodera pallida</name>
    <name type="common">Potato cyst nematode worm</name>
    <name type="synonym">Heterodera pallida</name>
    <dbReference type="NCBI Taxonomy" id="36090"/>
    <lineage>
        <taxon>Eukaryota</taxon>
        <taxon>Metazoa</taxon>
        <taxon>Ecdysozoa</taxon>
        <taxon>Nematoda</taxon>
        <taxon>Chromadorea</taxon>
        <taxon>Rhabditida</taxon>
        <taxon>Tylenchina</taxon>
        <taxon>Tylenchomorpha</taxon>
        <taxon>Tylenchoidea</taxon>
        <taxon>Heteroderidae</taxon>
        <taxon>Heteroderinae</taxon>
        <taxon>Globodera</taxon>
    </lineage>
</organism>
<reference evidence="9" key="2">
    <citation type="submission" date="2016-06" db="UniProtKB">
        <authorList>
            <consortium name="WormBaseParasite"/>
        </authorList>
    </citation>
    <scope>IDENTIFICATION</scope>
</reference>
<accession>A0A183CDP1</accession>